<dbReference type="EMBL" id="JAACNO010000601">
    <property type="protein sequence ID" value="KAF4146548.1"/>
    <property type="molecule type" value="Genomic_DNA"/>
</dbReference>
<organism evidence="1 2">
    <name type="scientific">Phytophthora infestans</name>
    <name type="common">Potato late blight agent</name>
    <name type="synonym">Botrytis infestans</name>
    <dbReference type="NCBI Taxonomy" id="4787"/>
    <lineage>
        <taxon>Eukaryota</taxon>
        <taxon>Sar</taxon>
        <taxon>Stramenopiles</taxon>
        <taxon>Oomycota</taxon>
        <taxon>Peronosporomycetes</taxon>
        <taxon>Peronosporales</taxon>
        <taxon>Peronosporaceae</taxon>
        <taxon>Phytophthora</taxon>
    </lineage>
</organism>
<evidence type="ECO:0000313" key="2">
    <source>
        <dbReference type="Proteomes" id="UP000704712"/>
    </source>
</evidence>
<reference evidence="1" key="1">
    <citation type="submission" date="2020-03" db="EMBL/GenBank/DDBJ databases">
        <title>Hybrid Assembly of Korean Phytophthora infestans isolates.</title>
        <authorList>
            <person name="Prokchorchik M."/>
            <person name="Lee Y."/>
            <person name="Seo J."/>
            <person name="Cho J.-H."/>
            <person name="Park Y.-E."/>
            <person name="Jang D.-C."/>
            <person name="Im J.-S."/>
            <person name="Choi J.-G."/>
            <person name="Park H.-J."/>
            <person name="Lee G.-B."/>
            <person name="Lee Y.-G."/>
            <person name="Hong S.-Y."/>
            <person name="Cho K."/>
            <person name="Sohn K.H."/>
        </authorList>
    </citation>
    <scope>NUCLEOTIDE SEQUENCE</scope>
    <source>
        <strain evidence="1">KR_2_A2</strain>
    </source>
</reference>
<protein>
    <submittedName>
        <fullName evidence="1">Uncharacterized protein</fullName>
    </submittedName>
</protein>
<accession>A0A8S9V7P9</accession>
<feature type="non-terminal residue" evidence="1">
    <location>
        <position position="75"/>
    </location>
</feature>
<proteinExistence type="predicted"/>
<gene>
    <name evidence="1" type="ORF">GN958_ATG04321</name>
</gene>
<comment type="caution">
    <text evidence="1">The sequence shown here is derived from an EMBL/GenBank/DDBJ whole genome shotgun (WGS) entry which is preliminary data.</text>
</comment>
<sequence length="75" mass="8338">VIGSLLQSDGNLLVLPINLTTPSLRLQQTGLHLVRYGAFSPIKAGIIDSQPVYASFIARFLPMVMQMEGWDRFFS</sequence>
<dbReference type="Proteomes" id="UP000704712">
    <property type="component" value="Unassembled WGS sequence"/>
</dbReference>
<name>A0A8S9V7P9_PHYIN</name>
<evidence type="ECO:0000313" key="1">
    <source>
        <dbReference type="EMBL" id="KAF4146548.1"/>
    </source>
</evidence>
<dbReference type="AlphaFoldDB" id="A0A8S9V7P9"/>